<dbReference type="Proteomes" id="UP000027195">
    <property type="component" value="Unassembled WGS sequence"/>
</dbReference>
<reference evidence="4" key="1">
    <citation type="journal article" date="2014" name="Proc. Natl. Acad. Sci. U.S.A.">
        <title>Extensive sampling of basidiomycete genomes demonstrates inadequacy of the white-rot/brown-rot paradigm for wood decay fungi.</title>
        <authorList>
            <person name="Riley R."/>
            <person name="Salamov A.A."/>
            <person name="Brown D.W."/>
            <person name="Nagy L.G."/>
            <person name="Floudas D."/>
            <person name="Held B.W."/>
            <person name="Levasseur A."/>
            <person name="Lombard V."/>
            <person name="Morin E."/>
            <person name="Otillar R."/>
            <person name="Lindquist E.A."/>
            <person name="Sun H."/>
            <person name="LaButti K.M."/>
            <person name="Schmutz J."/>
            <person name="Jabbour D."/>
            <person name="Luo H."/>
            <person name="Baker S.E."/>
            <person name="Pisabarro A.G."/>
            <person name="Walton J.D."/>
            <person name="Blanchette R.A."/>
            <person name="Henrissat B."/>
            <person name="Martin F."/>
            <person name="Cullen D."/>
            <person name="Hibbett D.S."/>
            <person name="Grigoriev I.V."/>
        </authorList>
    </citation>
    <scope>NUCLEOTIDE SEQUENCE [LARGE SCALE GENOMIC DNA]</scope>
    <source>
        <strain evidence="4">FD-172 SS1</strain>
    </source>
</reference>
<accession>A0A067M0W8</accession>
<feature type="compositionally biased region" description="Pro residues" evidence="2">
    <location>
        <begin position="203"/>
        <end position="219"/>
    </location>
</feature>
<sequence length="219" mass="24733">MSTMRQQIDQLMTENEALHNEVGSLNAQLHASNAHATVCANINEALREDLHELKASKKRPKSDGGILKKVGFLTAPAMAEQQASRRKREAEEKLAKEVKEREDRAFERAEKRRRTLLSADMAHVFEGTLASYKTWAKDQLEDLAASLDLEYKGMRKDHLWNYVSNHFKEHPELQSSPRYTRLFDKTRTRKSKTSQLPIASSPPQAPPSSGPPSPTADAE</sequence>
<feature type="coiled-coil region" evidence="1">
    <location>
        <begin position="1"/>
        <end position="28"/>
    </location>
</feature>
<keyword evidence="1" id="KW-0175">Coiled coil</keyword>
<dbReference type="OrthoDB" id="5569309at2759"/>
<gene>
    <name evidence="3" type="ORF">BOTBODRAFT_359397</name>
</gene>
<dbReference type="AlphaFoldDB" id="A0A067M0W8"/>
<dbReference type="EMBL" id="KL198272">
    <property type="protein sequence ID" value="KDQ05532.1"/>
    <property type="molecule type" value="Genomic_DNA"/>
</dbReference>
<evidence type="ECO:0000256" key="2">
    <source>
        <dbReference type="SAM" id="MobiDB-lite"/>
    </source>
</evidence>
<proteinExistence type="predicted"/>
<feature type="region of interest" description="Disordered" evidence="2">
    <location>
        <begin position="177"/>
        <end position="219"/>
    </location>
</feature>
<keyword evidence="4" id="KW-1185">Reference proteome</keyword>
<name>A0A067M0W8_BOTB1</name>
<protein>
    <submittedName>
        <fullName evidence="3">Uncharacterized protein</fullName>
    </submittedName>
</protein>
<evidence type="ECO:0000313" key="3">
    <source>
        <dbReference type="EMBL" id="KDQ05532.1"/>
    </source>
</evidence>
<dbReference type="InParanoid" id="A0A067M0W8"/>
<evidence type="ECO:0000313" key="4">
    <source>
        <dbReference type="Proteomes" id="UP000027195"/>
    </source>
</evidence>
<organism evidence="3 4">
    <name type="scientific">Botryobasidium botryosum (strain FD-172 SS1)</name>
    <dbReference type="NCBI Taxonomy" id="930990"/>
    <lineage>
        <taxon>Eukaryota</taxon>
        <taxon>Fungi</taxon>
        <taxon>Dikarya</taxon>
        <taxon>Basidiomycota</taxon>
        <taxon>Agaricomycotina</taxon>
        <taxon>Agaricomycetes</taxon>
        <taxon>Cantharellales</taxon>
        <taxon>Botryobasidiaceae</taxon>
        <taxon>Botryobasidium</taxon>
    </lineage>
</organism>
<evidence type="ECO:0000256" key="1">
    <source>
        <dbReference type="SAM" id="Coils"/>
    </source>
</evidence>
<dbReference type="HOGENOM" id="CLU_1261303_0_0_1"/>